<sequence>ESELIRTPLEEICLQCKRLKLAPGGPDDPDGIPAFLSKAMTPPHSKSVLNALELLVDLGAMDEETNELYPPQIPSKRLAINIFCQNR</sequence>
<reference evidence="1 2" key="1">
    <citation type="journal article" date="2012" name="Genome Biol.">
        <title>Genome and low-iron response of an oceanic diatom adapted to chronic iron limitation.</title>
        <authorList>
            <person name="Lommer M."/>
            <person name="Specht M."/>
            <person name="Roy A.S."/>
            <person name="Kraemer L."/>
            <person name="Andreson R."/>
            <person name="Gutowska M.A."/>
            <person name="Wolf J."/>
            <person name="Bergner S.V."/>
            <person name="Schilhabel M.B."/>
            <person name="Klostermeier U.C."/>
            <person name="Beiko R.G."/>
            <person name="Rosenstiel P."/>
            <person name="Hippler M."/>
            <person name="Laroche J."/>
        </authorList>
    </citation>
    <scope>NUCLEOTIDE SEQUENCE [LARGE SCALE GENOMIC DNA]</scope>
    <source>
        <strain evidence="1 2">CCMP1005</strain>
    </source>
</reference>
<proteinExistence type="predicted"/>
<name>K0SP12_THAOC</name>
<evidence type="ECO:0008006" key="3">
    <source>
        <dbReference type="Google" id="ProtNLM"/>
    </source>
</evidence>
<dbReference type="OrthoDB" id="1699542at2759"/>
<comment type="caution">
    <text evidence="1">The sequence shown here is derived from an EMBL/GenBank/DDBJ whole genome shotgun (WGS) entry which is preliminary data.</text>
</comment>
<gene>
    <name evidence="1" type="ORF">THAOC_12372</name>
</gene>
<organism evidence="1 2">
    <name type="scientific">Thalassiosira oceanica</name>
    <name type="common">Marine diatom</name>
    <dbReference type="NCBI Taxonomy" id="159749"/>
    <lineage>
        <taxon>Eukaryota</taxon>
        <taxon>Sar</taxon>
        <taxon>Stramenopiles</taxon>
        <taxon>Ochrophyta</taxon>
        <taxon>Bacillariophyta</taxon>
        <taxon>Coscinodiscophyceae</taxon>
        <taxon>Thalassiosirophycidae</taxon>
        <taxon>Thalassiosirales</taxon>
        <taxon>Thalassiosiraceae</taxon>
        <taxon>Thalassiosira</taxon>
    </lineage>
</organism>
<accession>K0SP12</accession>
<evidence type="ECO:0000313" key="1">
    <source>
        <dbReference type="EMBL" id="EJK66684.1"/>
    </source>
</evidence>
<dbReference type="Proteomes" id="UP000266841">
    <property type="component" value="Unassembled WGS sequence"/>
</dbReference>
<keyword evidence="2" id="KW-1185">Reference proteome</keyword>
<evidence type="ECO:0000313" key="2">
    <source>
        <dbReference type="Proteomes" id="UP000266841"/>
    </source>
</evidence>
<dbReference type="AlphaFoldDB" id="K0SP12"/>
<feature type="non-terminal residue" evidence="1">
    <location>
        <position position="1"/>
    </location>
</feature>
<protein>
    <recommendedName>
        <fullName evidence="3">Helicase-associated domain-containing protein</fullName>
    </recommendedName>
</protein>
<dbReference type="EMBL" id="AGNL01014499">
    <property type="protein sequence ID" value="EJK66684.1"/>
    <property type="molecule type" value="Genomic_DNA"/>
</dbReference>